<evidence type="ECO:0000313" key="2">
    <source>
        <dbReference type="Proteomes" id="UP000005237"/>
    </source>
</evidence>
<reference evidence="1" key="2">
    <citation type="submission" date="2022-06" db="UniProtKB">
        <authorList>
            <consortium name="EnsemblMetazoa"/>
        </authorList>
    </citation>
    <scope>IDENTIFICATION</scope>
    <source>
        <strain evidence="1">DF5081</strain>
    </source>
</reference>
<name>A0A8R1EGG1_CAEJA</name>
<organism evidence="1 2">
    <name type="scientific">Caenorhabditis japonica</name>
    <dbReference type="NCBI Taxonomy" id="281687"/>
    <lineage>
        <taxon>Eukaryota</taxon>
        <taxon>Metazoa</taxon>
        <taxon>Ecdysozoa</taxon>
        <taxon>Nematoda</taxon>
        <taxon>Chromadorea</taxon>
        <taxon>Rhabditida</taxon>
        <taxon>Rhabditina</taxon>
        <taxon>Rhabditomorpha</taxon>
        <taxon>Rhabditoidea</taxon>
        <taxon>Rhabditidae</taxon>
        <taxon>Peloderinae</taxon>
        <taxon>Caenorhabditis</taxon>
    </lineage>
</organism>
<dbReference type="Proteomes" id="UP000005237">
    <property type="component" value="Unassembled WGS sequence"/>
</dbReference>
<evidence type="ECO:0000313" key="1">
    <source>
        <dbReference type="EnsemblMetazoa" id="CJA35325b.1"/>
    </source>
</evidence>
<protein>
    <submittedName>
        <fullName evidence="1">Uncharacterized protein</fullName>
    </submittedName>
</protein>
<keyword evidence="2" id="KW-1185">Reference proteome</keyword>
<dbReference type="AlphaFoldDB" id="A0A8R1EGG1"/>
<sequence>MWIFTQMLARNHVHAMSNPSNGQSNCLDHPYPFETTAISQKLTLKTMGLSSSLFLFLRHKRLGINEAATAGEIE</sequence>
<proteinExistence type="predicted"/>
<dbReference type="EnsemblMetazoa" id="CJA35325b.1">
    <property type="protein sequence ID" value="CJA35325b.1"/>
    <property type="gene ID" value="WBGene00211172"/>
</dbReference>
<accession>A0A8R1EGG1</accession>
<reference evidence="2" key="1">
    <citation type="submission" date="2010-08" db="EMBL/GenBank/DDBJ databases">
        <authorList>
            <consortium name="Caenorhabditis japonica Sequencing Consortium"/>
            <person name="Wilson R.K."/>
        </authorList>
    </citation>
    <scope>NUCLEOTIDE SEQUENCE [LARGE SCALE GENOMIC DNA]</scope>
    <source>
        <strain evidence="2">DF5081</strain>
    </source>
</reference>